<dbReference type="EMBL" id="JBIAPI010000013">
    <property type="protein sequence ID" value="MFF3228272.1"/>
    <property type="molecule type" value="Genomic_DNA"/>
</dbReference>
<dbReference type="RefSeq" id="WP_387724949.1">
    <property type="nucleotide sequence ID" value="NZ_JBIAPI010000013.1"/>
</dbReference>
<evidence type="ECO:0000313" key="1">
    <source>
        <dbReference type="EMBL" id="MFF3228272.1"/>
    </source>
</evidence>
<comment type="caution">
    <text evidence="1">The sequence shown here is derived from an EMBL/GenBank/DDBJ whole genome shotgun (WGS) entry which is preliminary data.</text>
</comment>
<gene>
    <name evidence="1" type="ORF">ACFYV7_36135</name>
</gene>
<organism evidence="1 2">
    <name type="scientific">Nocardia suismassiliense</name>
    <dbReference type="NCBI Taxonomy" id="2077092"/>
    <lineage>
        <taxon>Bacteria</taxon>
        <taxon>Bacillati</taxon>
        <taxon>Actinomycetota</taxon>
        <taxon>Actinomycetes</taxon>
        <taxon>Mycobacteriales</taxon>
        <taxon>Nocardiaceae</taxon>
        <taxon>Nocardia</taxon>
    </lineage>
</organism>
<dbReference type="Proteomes" id="UP001601948">
    <property type="component" value="Unassembled WGS sequence"/>
</dbReference>
<proteinExistence type="predicted"/>
<evidence type="ECO:0000313" key="2">
    <source>
        <dbReference type="Proteomes" id="UP001601948"/>
    </source>
</evidence>
<accession>A0ABW6R430</accession>
<protein>
    <submittedName>
        <fullName evidence="1">Uncharacterized protein</fullName>
    </submittedName>
</protein>
<reference evidence="1 2" key="1">
    <citation type="submission" date="2024-10" db="EMBL/GenBank/DDBJ databases">
        <title>The Natural Products Discovery Center: Release of the First 8490 Sequenced Strains for Exploring Actinobacteria Biosynthetic Diversity.</title>
        <authorList>
            <person name="Kalkreuter E."/>
            <person name="Kautsar S.A."/>
            <person name="Yang D."/>
            <person name="Bader C.D."/>
            <person name="Teijaro C.N."/>
            <person name="Fluegel L."/>
            <person name="Davis C.M."/>
            <person name="Simpson J.R."/>
            <person name="Lauterbach L."/>
            <person name="Steele A.D."/>
            <person name="Gui C."/>
            <person name="Meng S."/>
            <person name="Li G."/>
            <person name="Viehrig K."/>
            <person name="Ye F."/>
            <person name="Su P."/>
            <person name="Kiefer A.F."/>
            <person name="Nichols A."/>
            <person name="Cepeda A.J."/>
            <person name="Yan W."/>
            <person name="Fan B."/>
            <person name="Jiang Y."/>
            <person name="Adhikari A."/>
            <person name="Zheng C.-J."/>
            <person name="Schuster L."/>
            <person name="Cowan T.M."/>
            <person name="Smanski M.J."/>
            <person name="Chevrette M.G."/>
            <person name="De Carvalho L.P.S."/>
            <person name="Shen B."/>
        </authorList>
    </citation>
    <scope>NUCLEOTIDE SEQUENCE [LARGE SCALE GENOMIC DNA]</scope>
    <source>
        <strain evidence="1 2">NPDC003040</strain>
    </source>
</reference>
<name>A0ABW6R430_9NOCA</name>
<keyword evidence="2" id="KW-1185">Reference proteome</keyword>
<sequence length="45" mass="4739">MSLAQPPATALRGATLFAVPDADFACPDSRRARTQDTARHEAPGT</sequence>